<dbReference type="InterPro" id="IPR027482">
    <property type="entry name" value="Sec1-like_dom2"/>
</dbReference>
<evidence type="ECO:0008006" key="5">
    <source>
        <dbReference type="Google" id="ProtNLM"/>
    </source>
</evidence>
<dbReference type="InterPro" id="IPR043127">
    <property type="entry name" value="Sec-1-like_dom3a"/>
</dbReference>
<protein>
    <recommendedName>
        <fullName evidence="5">Sec1-like protein</fullName>
    </recommendedName>
</protein>
<dbReference type="Gene3D" id="3.90.830.10">
    <property type="entry name" value="Syntaxin Binding Protein 1, Chain A, domain 2"/>
    <property type="match status" value="1"/>
</dbReference>
<feature type="compositionally biased region" description="Pro residues" evidence="2">
    <location>
        <begin position="646"/>
        <end position="657"/>
    </location>
</feature>
<dbReference type="InterPro" id="IPR043154">
    <property type="entry name" value="Sec-1-like_dom1"/>
</dbReference>
<gene>
    <name evidence="3" type="ORF">LTR62_005877</name>
</gene>
<feature type="region of interest" description="Disordered" evidence="2">
    <location>
        <begin position="480"/>
        <end position="499"/>
    </location>
</feature>
<dbReference type="InterPro" id="IPR036045">
    <property type="entry name" value="Sec1-like_sf"/>
</dbReference>
<dbReference type="Gene3D" id="1.25.40.60">
    <property type="match status" value="1"/>
</dbReference>
<evidence type="ECO:0000313" key="4">
    <source>
        <dbReference type="Proteomes" id="UP001310890"/>
    </source>
</evidence>
<dbReference type="EMBL" id="JAVRRL010000005">
    <property type="protein sequence ID" value="KAK5117260.1"/>
    <property type="molecule type" value="Genomic_DNA"/>
</dbReference>
<feature type="compositionally biased region" description="Basic residues" evidence="2">
    <location>
        <begin position="725"/>
        <end position="738"/>
    </location>
</feature>
<dbReference type="AlphaFoldDB" id="A0AAN7YJ62"/>
<dbReference type="InterPro" id="IPR001619">
    <property type="entry name" value="Sec1-like"/>
</dbReference>
<accession>A0AAN7YJ62</accession>
<comment type="caution">
    <text evidence="3">The sequence shown here is derived from an EMBL/GenBank/DDBJ whole genome shotgun (WGS) entry which is preliminary data.</text>
</comment>
<name>A0AAN7YJ62_9PEZI</name>
<organism evidence="3 4">
    <name type="scientific">Meristemomyces frigidus</name>
    <dbReference type="NCBI Taxonomy" id="1508187"/>
    <lineage>
        <taxon>Eukaryota</taxon>
        <taxon>Fungi</taxon>
        <taxon>Dikarya</taxon>
        <taxon>Ascomycota</taxon>
        <taxon>Pezizomycotina</taxon>
        <taxon>Dothideomycetes</taxon>
        <taxon>Dothideomycetidae</taxon>
        <taxon>Mycosphaerellales</taxon>
        <taxon>Teratosphaeriaceae</taxon>
        <taxon>Meristemomyces</taxon>
    </lineage>
</organism>
<reference evidence="3" key="1">
    <citation type="submission" date="2023-08" db="EMBL/GenBank/DDBJ databases">
        <title>Black Yeasts Isolated from many extreme environments.</title>
        <authorList>
            <person name="Coleine C."/>
            <person name="Stajich J.E."/>
            <person name="Selbmann L."/>
        </authorList>
    </citation>
    <scope>NUCLEOTIDE SEQUENCE</scope>
    <source>
        <strain evidence="3">CCFEE 5401</strain>
    </source>
</reference>
<evidence type="ECO:0000256" key="2">
    <source>
        <dbReference type="SAM" id="MobiDB-lite"/>
    </source>
</evidence>
<dbReference type="PANTHER" id="PTHR11679">
    <property type="entry name" value="VESICLE PROTEIN SORTING-ASSOCIATED"/>
    <property type="match status" value="1"/>
</dbReference>
<evidence type="ECO:0000256" key="1">
    <source>
        <dbReference type="ARBA" id="ARBA00009884"/>
    </source>
</evidence>
<sequence>MVSIIDAQREVLLSTLRHITRDDWKVLVVDPDSKRLIDNVIDQDEILNLNITNIEQITDRRPPNHDVDAIYLLTPHPWIVDCLMADFDKRKYKKGHLVWTSSASSIAEHDLTYTAVLHPTLRDRIDKSSIAREQIALFKVLNVEFYPRESHLVTFRDPWSFLVLFHPACNHLVRQHMEDVAQKIVGVCVALGEYPTIRYFRPRDKRHEASILCSHLARFVQDELDLYAKFHEDFPPQTTRPRGALFITDRSMDLSAPVVHEFTYQAMAHDLLPIKEGGKISYRTVLNEGRQDQQEKDIEITEKDKIWTDNRHRHMSDTIEKFTTDFQRFIKDNPNFTRDSEGGANSLNAIKDMMAGLPQFQSQKEAYALHLGMAQESMNIFQKRKLGDLATIEQVLATCVDQDGQKPKGVADQVVRMLDEADVQMSDRLRLLVLYILYRDGILHGDLQKLHAHANLPPHDRQIIQNLAILGARIDRQLSEKKRPPADPLFASKPPPMNPPETYTLSRFEPAMQSMLEGHANSTLDQNVFPYTKPPLDQGNDAIMTNATSLRSAKPTWAKTRGQNVGSENRQRVIVFMAGGATFSESRVCYDMGRATSREVVLVTSHMLTPELFVRQVSDLSADHRRLAIPAAMPKPQAPAHLFEPEPQPAKAAPPPQQQQSASTTRAQPAQPQGPRAAPSSSAAVAANMVPPTAQMGRINLSGGVNGAPAQANSSAKLTKDQPKEKKKHHFGFGKKKD</sequence>
<dbReference type="Gene3D" id="3.40.50.1910">
    <property type="match status" value="1"/>
</dbReference>
<dbReference type="SUPFAM" id="SSF56815">
    <property type="entry name" value="Sec1/munc18-like (SM) proteins"/>
    <property type="match status" value="1"/>
</dbReference>
<dbReference type="Pfam" id="PF00995">
    <property type="entry name" value="Sec1"/>
    <property type="match status" value="1"/>
</dbReference>
<comment type="similarity">
    <text evidence="1">Belongs to the STXBP/unc-18/SEC1 family.</text>
</comment>
<dbReference type="GO" id="GO:0016192">
    <property type="term" value="P:vesicle-mediated transport"/>
    <property type="evidence" value="ECO:0007669"/>
    <property type="project" value="InterPro"/>
</dbReference>
<evidence type="ECO:0000313" key="3">
    <source>
        <dbReference type="EMBL" id="KAK5117260.1"/>
    </source>
</evidence>
<dbReference type="Proteomes" id="UP001310890">
    <property type="component" value="Unassembled WGS sequence"/>
</dbReference>
<proteinExistence type="inferred from homology"/>
<dbReference type="Gene3D" id="3.40.50.2060">
    <property type="match status" value="1"/>
</dbReference>
<dbReference type="PIRSF" id="PIRSF005715">
    <property type="entry name" value="VPS45_Sec1"/>
    <property type="match status" value="1"/>
</dbReference>
<feature type="compositionally biased region" description="Low complexity" evidence="2">
    <location>
        <begin position="658"/>
        <end position="687"/>
    </location>
</feature>
<feature type="region of interest" description="Disordered" evidence="2">
    <location>
        <begin position="637"/>
        <end position="738"/>
    </location>
</feature>